<sequence>LKQNREQAITGFADQVKTREEFEKAMQQVVKETDKIHFLEVIMPSMDAPKSLVLTIEGTREYKRRERETQE</sequence>
<reference evidence="1" key="1">
    <citation type="submission" date="2021-02" db="EMBL/GenBank/DDBJ databases">
        <authorList>
            <person name="Nowell W R."/>
        </authorList>
    </citation>
    <scope>NUCLEOTIDE SEQUENCE</scope>
</reference>
<protein>
    <submittedName>
        <fullName evidence="1">Uncharacterized protein</fullName>
    </submittedName>
</protein>
<evidence type="ECO:0000313" key="1">
    <source>
        <dbReference type="EMBL" id="CAF4224094.1"/>
    </source>
</evidence>
<name>A0A820D227_9BILA</name>
<dbReference type="EMBL" id="CAJOAY010010604">
    <property type="protein sequence ID" value="CAF4224094.1"/>
    <property type="molecule type" value="Genomic_DNA"/>
</dbReference>
<proteinExistence type="predicted"/>
<gene>
    <name evidence="1" type="ORF">OKA104_LOCUS42200</name>
</gene>
<dbReference type="Proteomes" id="UP000663881">
    <property type="component" value="Unassembled WGS sequence"/>
</dbReference>
<comment type="caution">
    <text evidence="1">The sequence shown here is derived from an EMBL/GenBank/DDBJ whole genome shotgun (WGS) entry which is preliminary data.</text>
</comment>
<accession>A0A820D227</accession>
<feature type="non-terminal residue" evidence="1">
    <location>
        <position position="1"/>
    </location>
</feature>
<evidence type="ECO:0000313" key="2">
    <source>
        <dbReference type="Proteomes" id="UP000663881"/>
    </source>
</evidence>
<dbReference type="AlphaFoldDB" id="A0A820D227"/>
<organism evidence="1 2">
    <name type="scientific">Adineta steineri</name>
    <dbReference type="NCBI Taxonomy" id="433720"/>
    <lineage>
        <taxon>Eukaryota</taxon>
        <taxon>Metazoa</taxon>
        <taxon>Spiralia</taxon>
        <taxon>Gnathifera</taxon>
        <taxon>Rotifera</taxon>
        <taxon>Eurotatoria</taxon>
        <taxon>Bdelloidea</taxon>
        <taxon>Adinetida</taxon>
        <taxon>Adinetidae</taxon>
        <taxon>Adineta</taxon>
    </lineage>
</organism>
<dbReference type="Gene3D" id="3.40.50.970">
    <property type="match status" value="1"/>
</dbReference>